<keyword evidence="1" id="KW-1133">Transmembrane helix</keyword>
<keyword evidence="1" id="KW-0472">Membrane</keyword>
<reference evidence="3" key="1">
    <citation type="submission" date="2016-09" db="EMBL/GenBank/DDBJ databases">
        <authorList>
            <person name="Wibberg D."/>
        </authorList>
    </citation>
    <scope>NUCLEOTIDE SEQUENCE [LARGE SCALE GENOMIC DNA]</scope>
</reference>
<sequence>MARKPENPIFLERERYRMRRLMDAARLAPVLAAFLFLLPLMWSASEAVKTASVLVYLFAAWGLLTAVTAFLSRKLHKIPRDKWQERP</sequence>
<evidence type="ECO:0000313" key="2">
    <source>
        <dbReference type="EMBL" id="SCM67632.1"/>
    </source>
</evidence>
<accession>A0A1M4MYI6</accession>
<evidence type="ECO:0000313" key="3">
    <source>
        <dbReference type="Proteomes" id="UP000184085"/>
    </source>
</evidence>
<protein>
    <submittedName>
        <fullName evidence="2">Putative membrane protein</fullName>
    </submittedName>
</protein>
<gene>
    <name evidence="2" type="ORF">KARMA_1833</name>
</gene>
<dbReference type="RefSeq" id="WP_072706275.1">
    <property type="nucleotide sequence ID" value="NZ_FMJB01000047.1"/>
</dbReference>
<dbReference type="AlphaFoldDB" id="A0A1M4MYI6"/>
<name>A0A1M4MYI6_9RHOB</name>
<dbReference type="Proteomes" id="UP000184085">
    <property type="component" value="Unassembled WGS sequence"/>
</dbReference>
<dbReference type="EMBL" id="FMJB01000047">
    <property type="protein sequence ID" value="SCM67632.1"/>
    <property type="molecule type" value="Genomic_DNA"/>
</dbReference>
<keyword evidence="3" id="KW-1185">Reference proteome</keyword>
<keyword evidence="1" id="KW-0812">Transmembrane</keyword>
<proteinExistence type="predicted"/>
<evidence type="ECO:0000256" key="1">
    <source>
        <dbReference type="SAM" id="Phobius"/>
    </source>
</evidence>
<organism evidence="2 3">
    <name type="scientific">Donghicola eburneus</name>
    <dbReference type="NCBI Taxonomy" id="393278"/>
    <lineage>
        <taxon>Bacteria</taxon>
        <taxon>Pseudomonadati</taxon>
        <taxon>Pseudomonadota</taxon>
        <taxon>Alphaproteobacteria</taxon>
        <taxon>Rhodobacterales</taxon>
        <taxon>Roseobacteraceae</taxon>
        <taxon>Donghicola</taxon>
    </lineage>
</organism>
<feature type="transmembrane region" description="Helical" evidence="1">
    <location>
        <begin position="53"/>
        <end position="72"/>
    </location>
</feature>